<dbReference type="Proteomes" id="UP000494363">
    <property type="component" value="Unassembled WGS sequence"/>
</dbReference>
<evidence type="ECO:0000313" key="2">
    <source>
        <dbReference type="EMBL" id="CAB3746132.1"/>
    </source>
</evidence>
<dbReference type="AlphaFoldDB" id="A0A6J5CYU2"/>
<accession>A0A6J5CYU2</accession>
<sequence length="70" mass="7573">MRHLLIVALWIPSSACFAASNCDQVKNNCVESYKGNVKACGDSADRRAGICRAAAYNKYIECLRAGGCDE</sequence>
<feature type="chain" id="PRO_5026867418" description="Lipoprotein" evidence="1">
    <location>
        <begin position="19"/>
        <end position="70"/>
    </location>
</feature>
<keyword evidence="1" id="KW-0732">Signal</keyword>
<feature type="signal peptide" evidence="1">
    <location>
        <begin position="1"/>
        <end position="18"/>
    </location>
</feature>
<reference evidence="2 3" key="1">
    <citation type="submission" date="2020-04" db="EMBL/GenBank/DDBJ databases">
        <authorList>
            <person name="De Canck E."/>
        </authorList>
    </citation>
    <scope>NUCLEOTIDE SEQUENCE [LARGE SCALE GENOMIC DNA]</scope>
    <source>
        <strain evidence="2 3">LMG 29542</strain>
    </source>
</reference>
<dbReference type="EMBL" id="CADIKH010000001">
    <property type="protein sequence ID" value="CAB3746132.1"/>
    <property type="molecule type" value="Genomic_DNA"/>
</dbReference>
<name>A0A6J5CYU2_9BURK</name>
<protein>
    <recommendedName>
        <fullName evidence="4">Lipoprotein</fullName>
    </recommendedName>
</protein>
<evidence type="ECO:0000256" key="1">
    <source>
        <dbReference type="SAM" id="SignalP"/>
    </source>
</evidence>
<organism evidence="2 3">
    <name type="scientific">Paraburkholderia humisilvae</name>
    <dbReference type="NCBI Taxonomy" id="627669"/>
    <lineage>
        <taxon>Bacteria</taxon>
        <taxon>Pseudomonadati</taxon>
        <taxon>Pseudomonadota</taxon>
        <taxon>Betaproteobacteria</taxon>
        <taxon>Burkholderiales</taxon>
        <taxon>Burkholderiaceae</taxon>
        <taxon>Paraburkholderia</taxon>
    </lineage>
</organism>
<evidence type="ECO:0008006" key="4">
    <source>
        <dbReference type="Google" id="ProtNLM"/>
    </source>
</evidence>
<gene>
    <name evidence="2" type="ORF">LMG29542_00132</name>
</gene>
<proteinExistence type="predicted"/>
<keyword evidence="3" id="KW-1185">Reference proteome</keyword>
<evidence type="ECO:0000313" key="3">
    <source>
        <dbReference type="Proteomes" id="UP000494363"/>
    </source>
</evidence>